<gene>
    <name evidence="1" type="ORF">METZ01_LOCUS344269</name>
</gene>
<evidence type="ECO:0008006" key="2">
    <source>
        <dbReference type="Google" id="ProtNLM"/>
    </source>
</evidence>
<accession>A0A382R2S9</accession>
<protein>
    <recommendedName>
        <fullName evidence="2">CN hydrolase domain-containing protein</fullName>
    </recommendedName>
</protein>
<dbReference type="EMBL" id="UINC01118346">
    <property type="protein sequence ID" value="SVC91415.1"/>
    <property type="molecule type" value="Genomic_DNA"/>
</dbReference>
<sequence length="76" mass="8930">MERPVTIGMLKDVPAKWDSERNWSVFCEQFDRHGGDVDIFITPECYFDGYAVTEQDWTVERFAQVTLSVDDDRIHD</sequence>
<feature type="non-terminal residue" evidence="1">
    <location>
        <position position="76"/>
    </location>
</feature>
<dbReference type="AlphaFoldDB" id="A0A382R2S9"/>
<reference evidence="1" key="1">
    <citation type="submission" date="2018-05" db="EMBL/GenBank/DDBJ databases">
        <authorList>
            <person name="Lanie J.A."/>
            <person name="Ng W.-L."/>
            <person name="Kazmierczak K.M."/>
            <person name="Andrzejewski T.M."/>
            <person name="Davidsen T.M."/>
            <person name="Wayne K.J."/>
            <person name="Tettelin H."/>
            <person name="Glass J.I."/>
            <person name="Rusch D."/>
            <person name="Podicherti R."/>
            <person name="Tsui H.-C.T."/>
            <person name="Winkler M.E."/>
        </authorList>
    </citation>
    <scope>NUCLEOTIDE SEQUENCE</scope>
</reference>
<organism evidence="1">
    <name type="scientific">marine metagenome</name>
    <dbReference type="NCBI Taxonomy" id="408172"/>
    <lineage>
        <taxon>unclassified sequences</taxon>
        <taxon>metagenomes</taxon>
        <taxon>ecological metagenomes</taxon>
    </lineage>
</organism>
<evidence type="ECO:0000313" key="1">
    <source>
        <dbReference type="EMBL" id="SVC91415.1"/>
    </source>
</evidence>
<proteinExistence type="predicted"/>
<name>A0A382R2S9_9ZZZZ</name>